<evidence type="ECO:0000313" key="3">
    <source>
        <dbReference type="Proteomes" id="UP001066276"/>
    </source>
</evidence>
<comment type="caution">
    <text evidence="2">The sequence shown here is derived from an EMBL/GenBank/DDBJ whole genome shotgun (WGS) entry which is preliminary data.</text>
</comment>
<accession>A0AAV7L6Q0</accession>
<gene>
    <name evidence="2" type="ORF">NDU88_006750</name>
</gene>
<sequence>MAIARRENGTTETVIARRKEDEDGTENPDGSEGPRELTGPSAPLECGIGEKNSTAAVPIGDEESRLRGAERYRLPRFIRSVAESGTWAVKGPGIPSGGGETAIARRENGTTEMAIARRKEDEDGTENPDGSEGPRELTGPSAPLECGMGEKNRTAAVPIGDEESRLRGAERYYPPRFRRSVA</sequence>
<protein>
    <submittedName>
        <fullName evidence="2">Uncharacterized protein</fullName>
    </submittedName>
</protein>
<organism evidence="2 3">
    <name type="scientific">Pleurodeles waltl</name>
    <name type="common">Iberian ribbed newt</name>
    <dbReference type="NCBI Taxonomy" id="8319"/>
    <lineage>
        <taxon>Eukaryota</taxon>
        <taxon>Metazoa</taxon>
        <taxon>Chordata</taxon>
        <taxon>Craniata</taxon>
        <taxon>Vertebrata</taxon>
        <taxon>Euteleostomi</taxon>
        <taxon>Amphibia</taxon>
        <taxon>Batrachia</taxon>
        <taxon>Caudata</taxon>
        <taxon>Salamandroidea</taxon>
        <taxon>Salamandridae</taxon>
        <taxon>Pleurodelinae</taxon>
        <taxon>Pleurodeles</taxon>
    </lineage>
</organism>
<reference evidence="2" key="1">
    <citation type="journal article" date="2022" name="bioRxiv">
        <title>Sequencing and chromosome-scale assembly of the giantPleurodeles waltlgenome.</title>
        <authorList>
            <person name="Brown T."/>
            <person name="Elewa A."/>
            <person name="Iarovenko S."/>
            <person name="Subramanian E."/>
            <person name="Araus A.J."/>
            <person name="Petzold A."/>
            <person name="Susuki M."/>
            <person name="Suzuki K.-i.T."/>
            <person name="Hayashi T."/>
            <person name="Toyoda A."/>
            <person name="Oliveira C."/>
            <person name="Osipova E."/>
            <person name="Leigh N.D."/>
            <person name="Simon A."/>
            <person name="Yun M.H."/>
        </authorList>
    </citation>
    <scope>NUCLEOTIDE SEQUENCE</scope>
    <source>
        <strain evidence="2">20211129_DDA</strain>
        <tissue evidence="2">Liver</tissue>
    </source>
</reference>
<name>A0AAV7L6Q0_PLEWA</name>
<feature type="region of interest" description="Disordered" evidence="1">
    <location>
        <begin position="1"/>
        <end position="62"/>
    </location>
</feature>
<feature type="compositionally biased region" description="Basic and acidic residues" evidence="1">
    <location>
        <begin position="103"/>
        <end position="121"/>
    </location>
</feature>
<feature type="region of interest" description="Disordered" evidence="1">
    <location>
        <begin position="87"/>
        <end position="182"/>
    </location>
</feature>
<dbReference type="AlphaFoldDB" id="A0AAV7L6Q0"/>
<evidence type="ECO:0000256" key="1">
    <source>
        <dbReference type="SAM" id="MobiDB-lite"/>
    </source>
</evidence>
<dbReference type="EMBL" id="JANPWB010000016">
    <property type="protein sequence ID" value="KAJ1086634.1"/>
    <property type="molecule type" value="Genomic_DNA"/>
</dbReference>
<keyword evidence="3" id="KW-1185">Reference proteome</keyword>
<dbReference type="Proteomes" id="UP001066276">
    <property type="component" value="Chromosome 12"/>
</dbReference>
<evidence type="ECO:0000313" key="2">
    <source>
        <dbReference type="EMBL" id="KAJ1086634.1"/>
    </source>
</evidence>
<feature type="compositionally biased region" description="Basic and acidic residues" evidence="1">
    <location>
        <begin position="1"/>
        <end position="21"/>
    </location>
</feature>
<proteinExistence type="predicted"/>